<feature type="compositionally biased region" description="Gly residues" evidence="1">
    <location>
        <begin position="658"/>
        <end position="669"/>
    </location>
</feature>
<sequence>MGYVGRAMARCGCTLVVFVAGVAMIGAGSGAAMTGVGMTAQAASRYLHHDVFAAVAQPSVGGNVLTNMLFGLSGVSGGVYLTNSAASGDSSGGVSDNTADNTVGNDSGKDSGARVTRNDASAEALPWTVRVDYSLDGPQKTAAEVAGASGLVSVRVIVERNPIASRDIAAQAERLVPMVAFTIPSDVANDISANDGTIVVQHGSDMLVTAVGKAGGHVADDGGIVEDLAEGNVDGTSDRTVLDMRIYLTATKFSMSAVTFAAVPAGDAATFASQVNDLAARAASLTDSATGASSQGNDALITELTALRDHERELAKTTIAARTAAHRQAFDAYMAAYVGSYTTHLSGSIGTSTQLPALIGTAKELSGDTPLATAVVDLANAVNSVSAAHRHTGAADEVDAIIRRIRQQGTSGLVTELKQQAGTEATQGSKGYSDGQSQLSQAMIPYSMAYTDTYTKHLSAFTGGTSAGAAAYQQQAIEATNADFTSVSDLKDDQAKVDAAMSALATASEHTGKAQAIQQLLLRYEDEFENGDDSGSAADAADGAADDVAGAGDASNGTDKTTDDDADTGAGEHGALSAGGSGAGSRSLMSLTASRNSIAATVETKRQQALVKARRKAAAEQRKAQNAGQITSLVDDNVAMSKDDVMSFAGGVASLGGGAGSGEGSGSSGGSSASASSNGDGSAEAAGGTSDKSGTAGSSGGTGTDSAVFNSGDSGSGANESGQSGTSSSSAAALDDTPSVAYGMRGMDSATLLIPGGDGHISETLAIGDSADVLAAAVKALQDNGKLADLAGQTNGGDATDATARFLIVAQ</sequence>
<evidence type="ECO:0000313" key="3">
    <source>
        <dbReference type="Proteomes" id="UP000700815"/>
    </source>
</evidence>
<feature type="compositionally biased region" description="Low complexity" evidence="1">
    <location>
        <begin position="721"/>
        <end position="733"/>
    </location>
</feature>
<gene>
    <name evidence="2" type="ORF">KIH79_11610</name>
</gene>
<feature type="region of interest" description="Disordered" evidence="1">
    <location>
        <begin position="87"/>
        <end position="119"/>
    </location>
</feature>
<reference evidence="2 3" key="1">
    <citation type="submission" date="2021-05" db="EMBL/GenBank/DDBJ databases">
        <title>Phylogenetic classification of ten novel species belonging to the genus Bifidobacterium comprising B. colchicus sp. nov., B. abeli sp. nov., B. bicoloris sp. nov., B. guerezis sp. nov., B. rosaliae sp. nov., B. santillanensis sp. nov., B. argentati sp. nov., B. amazzoni sp. nov., B. pluviali sp. nov., and B. pinnaculum sp. nov.</title>
        <authorList>
            <person name="Lugli G.A."/>
            <person name="Ruiz Garcia L."/>
            <person name="Margolles A."/>
            <person name="Ventura M."/>
        </authorList>
    </citation>
    <scope>NUCLEOTIDE SEQUENCE [LARGE SCALE GENOMIC DNA]</scope>
    <source>
        <strain evidence="2 3">82T10</strain>
    </source>
</reference>
<dbReference type="EMBL" id="JAHBBH010000050">
    <property type="protein sequence ID" value="MBW3093554.1"/>
    <property type="molecule type" value="Genomic_DNA"/>
</dbReference>
<dbReference type="RefSeq" id="WP_219059523.1">
    <property type="nucleotide sequence ID" value="NZ_JAHBBH010000050.1"/>
</dbReference>
<dbReference type="Proteomes" id="UP000700815">
    <property type="component" value="Unassembled WGS sequence"/>
</dbReference>
<organism evidence="2 3">
    <name type="scientific">Bifidobacterium miconis</name>
    <dbReference type="NCBI Taxonomy" id="2834435"/>
    <lineage>
        <taxon>Bacteria</taxon>
        <taxon>Bacillati</taxon>
        <taxon>Actinomycetota</taxon>
        <taxon>Actinomycetes</taxon>
        <taxon>Bifidobacteriales</taxon>
        <taxon>Bifidobacteriaceae</taxon>
        <taxon>Bifidobacterium</taxon>
    </lineage>
</organism>
<evidence type="ECO:0000313" key="2">
    <source>
        <dbReference type="EMBL" id="MBW3093554.1"/>
    </source>
</evidence>
<feature type="region of interest" description="Disordered" evidence="1">
    <location>
        <begin position="658"/>
        <end position="734"/>
    </location>
</feature>
<evidence type="ECO:0000256" key="1">
    <source>
        <dbReference type="SAM" id="MobiDB-lite"/>
    </source>
</evidence>
<comment type="caution">
    <text evidence="2">The sequence shown here is derived from an EMBL/GenBank/DDBJ whole genome shotgun (WGS) entry which is preliminary data.</text>
</comment>
<feature type="compositionally biased region" description="Low complexity" evidence="1">
    <location>
        <begin position="87"/>
        <end position="96"/>
    </location>
</feature>
<name>A0ABS6WHM0_9BIFI</name>
<evidence type="ECO:0008006" key="4">
    <source>
        <dbReference type="Google" id="ProtNLM"/>
    </source>
</evidence>
<protein>
    <recommendedName>
        <fullName evidence="4">Tubuliform spidroin</fullName>
    </recommendedName>
</protein>
<proteinExistence type="predicted"/>
<feature type="region of interest" description="Disordered" evidence="1">
    <location>
        <begin position="530"/>
        <end position="588"/>
    </location>
</feature>
<feature type="compositionally biased region" description="Low complexity" evidence="1">
    <location>
        <begin position="533"/>
        <end position="559"/>
    </location>
</feature>
<accession>A0ABS6WHM0</accession>
<feature type="compositionally biased region" description="Polar residues" evidence="1">
    <location>
        <begin position="708"/>
        <end position="720"/>
    </location>
</feature>
<keyword evidence="3" id="KW-1185">Reference proteome</keyword>
<feature type="compositionally biased region" description="Low complexity" evidence="1">
    <location>
        <begin position="670"/>
        <end position="696"/>
    </location>
</feature>